<evidence type="ECO:0000256" key="1">
    <source>
        <dbReference type="SAM" id="Phobius"/>
    </source>
</evidence>
<proteinExistence type="predicted"/>
<dbReference type="Proteomes" id="UP001215598">
    <property type="component" value="Unassembled WGS sequence"/>
</dbReference>
<reference evidence="2" key="1">
    <citation type="submission" date="2023-03" db="EMBL/GenBank/DDBJ databases">
        <title>Massive genome expansion in bonnet fungi (Mycena s.s.) driven by repeated elements and novel gene families across ecological guilds.</title>
        <authorList>
            <consortium name="Lawrence Berkeley National Laboratory"/>
            <person name="Harder C.B."/>
            <person name="Miyauchi S."/>
            <person name="Viragh M."/>
            <person name="Kuo A."/>
            <person name="Thoen E."/>
            <person name="Andreopoulos B."/>
            <person name="Lu D."/>
            <person name="Skrede I."/>
            <person name="Drula E."/>
            <person name="Henrissat B."/>
            <person name="Morin E."/>
            <person name="Kohler A."/>
            <person name="Barry K."/>
            <person name="LaButti K."/>
            <person name="Morin E."/>
            <person name="Salamov A."/>
            <person name="Lipzen A."/>
            <person name="Mereny Z."/>
            <person name="Hegedus B."/>
            <person name="Baldrian P."/>
            <person name="Stursova M."/>
            <person name="Weitz H."/>
            <person name="Taylor A."/>
            <person name="Grigoriev I.V."/>
            <person name="Nagy L.G."/>
            <person name="Martin F."/>
            <person name="Kauserud H."/>
        </authorList>
    </citation>
    <scope>NUCLEOTIDE SEQUENCE</scope>
    <source>
        <strain evidence="2">CBHHK182m</strain>
    </source>
</reference>
<evidence type="ECO:0000313" key="2">
    <source>
        <dbReference type="EMBL" id="KAJ7729306.1"/>
    </source>
</evidence>
<dbReference type="AlphaFoldDB" id="A0AAD7HXG0"/>
<protein>
    <submittedName>
        <fullName evidence="2">Uncharacterized protein</fullName>
    </submittedName>
</protein>
<dbReference type="EMBL" id="JARKIB010000166">
    <property type="protein sequence ID" value="KAJ7729306.1"/>
    <property type="molecule type" value="Genomic_DNA"/>
</dbReference>
<gene>
    <name evidence="2" type="ORF">B0H16DRAFT_1776024</name>
</gene>
<keyword evidence="1" id="KW-1133">Transmembrane helix</keyword>
<sequence>MLRCSTCSAHGLGRWLRGSSSALRYWTPPPCASPSIHNTWTTATSSTRHLYPTLHIYILRTTLSLALDFAPAFASPDAPNINPLRTTTHRPSPSTFRTYLVARGPTTSLLFTFTSSRRHRSLKIHRHHRTRLKQLPALPIHLPFLPLPFPPLPHSLHSQTTQHPIPATAAAIPTTAVYTFLATLILLLAVSAAIVVRSLLLRRRHRRMVAEAIANGTWVAPGELLFSFSLL</sequence>
<keyword evidence="1" id="KW-0812">Transmembrane</keyword>
<keyword evidence="3" id="KW-1185">Reference proteome</keyword>
<feature type="transmembrane region" description="Helical" evidence="1">
    <location>
        <begin position="176"/>
        <end position="200"/>
    </location>
</feature>
<name>A0AAD7HXG0_9AGAR</name>
<organism evidence="2 3">
    <name type="scientific">Mycena metata</name>
    <dbReference type="NCBI Taxonomy" id="1033252"/>
    <lineage>
        <taxon>Eukaryota</taxon>
        <taxon>Fungi</taxon>
        <taxon>Dikarya</taxon>
        <taxon>Basidiomycota</taxon>
        <taxon>Agaricomycotina</taxon>
        <taxon>Agaricomycetes</taxon>
        <taxon>Agaricomycetidae</taxon>
        <taxon>Agaricales</taxon>
        <taxon>Marasmiineae</taxon>
        <taxon>Mycenaceae</taxon>
        <taxon>Mycena</taxon>
    </lineage>
</organism>
<evidence type="ECO:0000313" key="3">
    <source>
        <dbReference type="Proteomes" id="UP001215598"/>
    </source>
</evidence>
<accession>A0AAD7HXG0</accession>
<comment type="caution">
    <text evidence="2">The sequence shown here is derived from an EMBL/GenBank/DDBJ whole genome shotgun (WGS) entry which is preliminary data.</text>
</comment>
<keyword evidence="1" id="KW-0472">Membrane</keyword>